<feature type="signal peptide" evidence="1">
    <location>
        <begin position="1"/>
        <end position="20"/>
    </location>
</feature>
<reference evidence="2" key="1">
    <citation type="submission" date="2020-07" db="EMBL/GenBank/DDBJ databases">
        <title>Multicomponent nature underlies the extraordinary mechanical properties of spider dragline silk.</title>
        <authorList>
            <person name="Kono N."/>
            <person name="Nakamura H."/>
            <person name="Mori M."/>
            <person name="Yoshida Y."/>
            <person name="Ohtoshi R."/>
            <person name="Malay A.D."/>
            <person name="Moran D.A.P."/>
            <person name="Tomita M."/>
            <person name="Numata K."/>
            <person name="Arakawa K."/>
        </authorList>
    </citation>
    <scope>NUCLEOTIDE SEQUENCE</scope>
</reference>
<keyword evidence="1" id="KW-0732">Signal</keyword>
<proteinExistence type="predicted"/>
<dbReference type="AlphaFoldDB" id="A0A8X6LR24"/>
<dbReference type="Proteomes" id="UP000887116">
    <property type="component" value="Unassembled WGS sequence"/>
</dbReference>
<evidence type="ECO:0000256" key="1">
    <source>
        <dbReference type="SAM" id="SignalP"/>
    </source>
</evidence>
<feature type="chain" id="PRO_5036492411" evidence="1">
    <location>
        <begin position="21"/>
        <end position="85"/>
    </location>
</feature>
<sequence length="85" mass="9134">MKSAGLIDSLSSLLIEILTGADLYVNVMHSDAPVKLSDSMALVPSNCGWILTGSRSHATVSFNPNVKNINVDTSTQELDNVVRNF</sequence>
<organism evidence="2 3">
    <name type="scientific">Trichonephila clavata</name>
    <name type="common">Joro spider</name>
    <name type="synonym">Nephila clavata</name>
    <dbReference type="NCBI Taxonomy" id="2740835"/>
    <lineage>
        <taxon>Eukaryota</taxon>
        <taxon>Metazoa</taxon>
        <taxon>Ecdysozoa</taxon>
        <taxon>Arthropoda</taxon>
        <taxon>Chelicerata</taxon>
        <taxon>Arachnida</taxon>
        <taxon>Araneae</taxon>
        <taxon>Araneomorphae</taxon>
        <taxon>Entelegynae</taxon>
        <taxon>Araneoidea</taxon>
        <taxon>Nephilidae</taxon>
        <taxon>Trichonephila</taxon>
    </lineage>
</organism>
<evidence type="ECO:0000313" key="2">
    <source>
        <dbReference type="EMBL" id="GFR16764.1"/>
    </source>
</evidence>
<name>A0A8X6LR24_TRICU</name>
<protein>
    <submittedName>
        <fullName evidence="2">Uncharacterized protein</fullName>
    </submittedName>
</protein>
<comment type="caution">
    <text evidence="2">The sequence shown here is derived from an EMBL/GenBank/DDBJ whole genome shotgun (WGS) entry which is preliminary data.</text>
</comment>
<accession>A0A8X6LR24</accession>
<evidence type="ECO:0000313" key="3">
    <source>
        <dbReference type="Proteomes" id="UP000887116"/>
    </source>
</evidence>
<keyword evidence="3" id="KW-1185">Reference proteome</keyword>
<gene>
    <name evidence="2" type="ORF">TNCT_248821</name>
</gene>
<dbReference type="EMBL" id="BMAO01017585">
    <property type="protein sequence ID" value="GFR16764.1"/>
    <property type="molecule type" value="Genomic_DNA"/>
</dbReference>